<evidence type="ECO:0000313" key="1">
    <source>
        <dbReference type="EMBL" id="CAF1600766.1"/>
    </source>
</evidence>
<dbReference type="Proteomes" id="UP000677228">
    <property type="component" value="Unassembled WGS sequence"/>
</dbReference>
<protein>
    <submittedName>
        <fullName evidence="1">Uncharacterized protein</fullName>
    </submittedName>
</protein>
<comment type="caution">
    <text evidence="1">The sequence shown here is derived from an EMBL/GenBank/DDBJ whole genome shotgun (WGS) entry which is preliminary data.</text>
</comment>
<reference evidence="1" key="1">
    <citation type="submission" date="2021-02" db="EMBL/GenBank/DDBJ databases">
        <authorList>
            <person name="Nowell W R."/>
        </authorList>
    </citation>
    <scope>NUCLEOTIDE SEQUENCE</scope>
</reference>
<proteinExistence type="predicted"/>
<organism evidence="1 3">
    <name type="scientific">Didymodactylos carnosus</name>
    <dbReference type="NCBI Taxonomy" id="1234261"/>
    <lineage>
        <taxon>Eukaryota</taxon>
        <taxon>Metazoa</taxon>
        <taxon>Spiralia</taxon>
        <taxon>Gnathifera</taxon>
        <taxon>Rotifera</taxon>
        <taxon>Eurotatoria</taxon>
        <taxon>Bdelloidea</taxon>
        <taxon>Philodinida</taxon>
        <taxon>Philodinidae</taxon>
        <taxon>Didymodactylos</taxon>
    </lineage>
</organism>
<accession>A0A8S2G0T1</accession>
<evidence type="ECO:0000313" key="2">
    <source>
        <dbReference type="EMBL" id="CAF4409278.1"/>
    </source>
</evidence>
<evidence type="ECO:0000313" key="3">
    <source>
        <dbReference type="Proteomes" id="UP000677228"/>
    </source>
</evidence>
<dbReference type="EMBL" id="CAJNOK010050547">
    <property type="protein sequence ID" value="CAF1600766.1"/>
    <property type="molecule type" value="Genomic_DNA"/>
</dbReference>
<sequence>LYELDLLPNFTLPNNEYFREHFEKDYLLFGQQLVDSEQSIIWIFKILNHMLQNIFLVNNFLDMNLKVIELEKLVEENLILPHIRSVTDEINDYKLAYTDFVEIEDKEVTFDAYVNELNENEEIYPFLKFFNVITVYTVDPLIEKTIDYYVNEKQLDYKTLLQLYENFVHAWFKLNFKKVQFDCQTAILERTEEQKDFVKNAKFAVVLLNTSKDTSSIALAGCLKTMAELQNDIVNFYHKNIYTNIKTQRTVSLQAIQLEHVLRLNADEISTKLRTNYKRLFMIM</sequence>
<name>A0A8S2G0T1_9BILA</name>
<dbReference type="AlphaFoldDB" id="A0A8S2G0T1"/>
<dbReference type="EMBL" id="CAJOBA010074334">
    <property type="protein sequence ID" value="CAF4409278.1"/>
    <property type="molecule type" value="Genomic_DNA"/>
</dbReference>
<feature type="non-terminal residue" evidence="1">
    <location>
        <position position="1"/>
    </location>
</feature>
<gene>
    <name evidence="1" type="ORF">OVA965_LOCUS42079</name>
    <name evidence="2" type="ORF">TMI583_LOCUS43888</name>
</gene>
<dbReference type="Proteomes" id="UP000682733">
    <property type="component" value="Unassembled WGS sequence"/>
</dbReference>